<dbReference type="Pfam" id="PF13976">
    <property type="entry name" value="gag_pre-integrs"/>
    <property type="match status" value="1"/>
</dbReference>
<name>A0AA38SNM8_9ASTR</name>
<evidence type="ECO:0000313" key="5">
    <source>
        <dbReference type="Proteomes" id="UP001172457"/>
    </source>
</evidence>
<dbReference type="InterPro" id="IPR054722">
    <property type="entry name" value="PolX-like_BBD"/>
</dbReference>
<proteinExistence type="predicted"/>
<evidence type="ECO:0000259" key="2">
    <source>
        <dbReference type="Pfam" id="PF13976"/>
    </source>
</evidence>
<organism evidence="4 5">
    <name type="scientific">Centaurea solstitialis</name>
    <name type="common">yellow star-thistle</name>
    <dbReference type="NCBI Taxonomy" id="347529"/>
    <lineage>
        <taxon>Eukaryota</taxon>
        <taxon>Viridiplantae</taxon>
        <taxon>Streptophyta</taxon>
        <taxon>Embryophyta</taxon>
        <taxon>Tracheophyta</taxon>
        <taxon>Spermatophyta</taxon>
        <taxon>Magnoliopsida</taxon>
        <taxon>eudicotyledons</taxon>
        <taxon>Gunneridae</taxon>
        <taxon>Pentapetalae</taxon>
        <taxon>asterids</taxon>
        <taxon>campanulids</taxon>
        <taxon>Asterales</taxon>
        <taxon>Asteraceae</taxon>
        <taxon>Carduoideae</taxon>
        <taxon>Cardueae</taxon>
        <taxon>Centaureinae</taxon>
        <taxon>Centaurea</taxon>
    </lineage>
</organism>
<feature type="region of interest" description="Disordered" evidence="1">
    <location>
        <begin position="219"/>
        <end position="309"/>
    </location>
</feature>
<dbReference type="PANTHER" id="PTHR47481:SF10">
    <property type="entry name" value="COPIA-LIKE POLYPROTEIN_RETROTRANSPOSON"/>
    <property type="match status" value="1"/>
</dbReference>
<evidence type="ECO:0008006" key="6">
    <source>
        <dbReference type="Google" id="ProtNLM"/>
    </source>
</evidence>
<keyword evidence="5" id="KW-1185">Reference proteome</keyword>
<accession>A0AA38SNM8</accession>
<feature type="domain" description="GAG-pre-integrase" evidence="2">
    <location>
        <begin position="491"/>
        <end position="556"/>
    </location>
</feature>
<comment type="caution">
    <text evidence="4">The sequence shown here is derived from an EMBL/GenBank/DDBJ whole genome shotgun (WGS) entry which is preliminary data.</text>
</comment>
<protein>
    <recommendedName>
        <fullName evidence="6">GAG-pre-integrase domain-containing protein</fullName>
    </recommendedName>
</protein>
<feature type="compositionally biased region" description="Polar residues" evidence="1">
    <location>
        <begin position="344"/>
        <end position="361"/>
    </location>
</feature>
<dbReference type="InterPro" id="IPR025724">
    <property type="entry name" value="GAG-pre-integrase_dom"/>
</dbReference>
<dbReference type="PANTHER" id="PTHR47481">
    <property type="match status" value="1"/>
</dbReference>
<evidence type="ECO:0000259" key="3">
    <source>
        <dbReference type="Pfam" id="PF22936"/>
    </source>
</evidence>
<dbReference type="AlphaFoldDB" id="A0AA38SNM8"/>
<sequence>MVSEPSSTSTTPPATMSSSFHPALTVSNIKNHISITLEMENVQYATWAELFKIHARSHKVYHHIIKPESRKEKVPATDEEKELWATLDATVLQWIYATISNDLLHTILEPDSTAMEAWNRLRDIFQDNKHSRAVTLEQEFSHTHMEDFPTASAYCQRLKVLADQLKNVGAPVTNDRLVLQMVAGLTEAFSGVGTLLRQTDPLPKFYQARSMLILEEAGVAKKASQASPTAMPVMYRDTDDSHAAGYQPSPRHNDGGQQGNRRGPPRGNSGGGNRNRNGSRGGGRGRGGNNNSRGGGSQQNGRQQWSWPWAPWGMPPCPYPTAPWVRPPHSTSPQPGILGPRPQQAYTATGTPSAQQQQSPSLTDIESAMYTLGMTPPDTNWYMDTGATSHMTSTQGNLSSYFNLSNRGGIVVGSGHSIPIHGYGHTYLSPPNPPFTLKHVLHVPQIVKNLISVRKFVTDNSVSVEFDPFGFSVKDFRTGAHLMRCESHGDLYPITTTINSTQAKSHSAFAVIAPKLWHARLGHPGAPIFQFLRTNKDIQCNAISNTFLCSSCQLGKKILSYLLLLLLLALLCHLI</sequence>
<dbReference type="Proteomes" id="UP001172457">
    <property type="component" value="Unassembled WGS sequence"/>
</dbReference>
<reference evidence="4" key="1">
    <citation type="submission" date="2023-03" db="EMBL/GenBank/DDBJ databases">
        <title>Chromosome-scale reference genome and RAD-based genetic map of yellow starthistle (Centaurea solstitialis) reveal putative structural variation and QTLs associated with invader traits.</title>
        <authorList>
            <person name="Reatini B."/>
            <person name="Cang F.A."/>
            <person name="Jiang Q."/>
            <person name="Mckibben M.T.W."/>
            <person name="Barker M.S."/>
            <person name="Rieseberg L.H."/>
            <person name="Dlugosch K.M."/>
        </authorList>
    </citation>
    <scope>NUCLEOTIDE SEQUENCE</scope>
    <source>
        <strain evidence="4">CAN-66</strain>
        <tissue evidence="4">Leaf</tissue>
    </source>
</reference>
<feature type="compositionally biased region" description="Gly residues" evidence="1">
    <location>
        <begin position="268"/>
        <end position="298"/>
    </location>
</feature>
<dbReference type="EMBL" id="JARYMX010000027">
    <property type="protein sequence ID" value="KAJ9536397.1"/>
    <property type="molecule type" value="Genomic_DNA"/>
</dbReference>
<dbReference type="Pfam" id="PF14223">
    <property type="entry name" value="Retrotran_gag_2"/>
    <property type="match status" value="1"/>
</dbReference>
<feature type="domain" description="Retrovirus-related Pol polyprotein from transposon TNT 1-94-like beta-barrel" evidence="3">
    <location>
        <begin position="381"/>
        <end position="457"/>
    </location>
</feature>
<evidence type="ECO:0000256" key="1">
    <source>
        <dbReference type="SAM" id="MobiDB-lite"/>
    </source>
</evidence>
<gene>
    <name evidence="4" type="ORF">OSB04_un000432</name>
</gene>
<dbReference type="Pfam" id="PF22936">
    <property type="entry name" value="Pol_BBD"/>
    <property type="match status" value="1"/>
</dbReference>
<evidence type="ECO:0000313" key="4">
    <source>
        <dbReference type="EMBL" id="KAJ9536397.1"/>
    </source>
</evidence>
<feature type="region of interest" description="Disordered" evidence="1">
    <location>
        <begin position="325"/>
        <end position="361"/>
    </location>
</feature>